<dbReference type="Proteomes" id="UP000564964">
    <property type="component" value="Unassembled WGS sequence"/>
</dbReference>
<reference evidence="2" key="1">
    <citation type="journal article" date="2020" name="bioRxiv">
        <title>A rank-normalized archaeal taxonomy based on genome phylogeny resolves widespread incomplete and uneven classifications.</title>
        <authorList>
            <person name="Rinke C."/>
            <person name="Chuvochina M."/>
            <person name="Mussig A.J."/>
            <person name="Chaumeil P.-A."/>
            <person name="Waite D.W."/>
            <person name="Whitman W.B."/>
            <person name="Parks D.H."/>
            <person name="Hugenholtz P."/>
        </authorList>
    </citation>
    <scope>NUCLEOTIDE SEQUENCE [LARGE SCALE GENOMIC DNA]</scope>
</reference>
<comment type="caution">
    <text evidence="1">The sequence shown here is derived from an EMBL/GenBank/DDBJ whole genome shotgun (WGS) entry which is preliminary data.</text>
</comment>
<dbReference type="EMBL" id="DUGH01000145">
    <property type="protein sequence ID" value="HIH16930.1"/>
    <property type="molecule type" value="Genomic_DNA"/>
</dbReference>
<gene>
    <name evidence="1" type="ORF">HA252_06005</name>
</gene>
<name>A0A7J4JJA3_9ARCH</name>
<sequence length="216" mass="24881">MSGPAQSNRGSERRSARRSERRIRRLEAFRALAGQVDVLWRRQLAAIEPLTKFAVRQALRLPFEFEYKERTKADRNHIRATSANMAGFILMEACTGISDPRKRQAVKSIMRKLPAEIRDLSPDALEERVRQMGGMETVEDLYQAYRKLAKKYRFIQRMPECQRVVSHVLDIWAQNGKLTPAEAATAHSRMSNIYHVLYNGLRDAAHCLNRMRDAPG</sequence>
<dbReference type="AlphaFoldDB" id="A0A7J4JJA3"/>
<organism evidence="1 2">
    <name type="scientific">Candidatus Iainarchaeum sp</name>
    <dbReference type="NCBI Taxonomy" id="3101447"/>
    <lineage>
        <taxon>Archaea</taxon>
        <taxon>Candidatus Iainarchaeota</taxon>
        <taxon>Candidatus Iainarchaeia</taxon>
        <taxon>Candidatus Iainarchaeales</taxon>
        <taxon>Candidatus Iainarchaeaceae</taxon>
        <taxon>Candidatus Iainarchaeum</taxon>
    </lineage>
</organism>
<protein>
    <submittedName>
        <fullName evidence="1">Uncharacterized protein</fullName>
    </submittedName>
</protein>
<evidence type="ECO:0000313" key="1">
    <source>
        <dbReference type="EMBL" id="HIH16930.1"/>
    </source>
</evidence>
<accession>A0A7J4JJA3</accession>
<evidence type="ECO:0000313" key="2">
    <source>
        <dbReference type="Proteomes" id="UP000564964"/>
    </source>
</evidence>
<proteinExistence type="predicted"/>